<dbReference type="Gene3D" id="4.10.240.10">
    <property type="entry name" value="Zn(2)-C6 fungal-type DNA-binding domain"/>
    <property type="match status" value="1"/>
</dbReference>
<keyword evidence="5" id="KW-0539">Nucleus</keyword>
<dbReference type="VEuPathDB" id="FungiDB:P170DRAFT_472848"/>
<dbReference type="GO" id="GO:0000981">
    <property type="term" value="F:DNA-binding transcription factor activity, RNA polymerase II-specific"/>
    <property type="evidence" value="ECO:0007669"/>
    <property type="project" value="InterPro"/>
</dbReference>
<comment type="caution">
    <text evidence="8">The sequence shown here is derived from an EMBL/GenBank/DDBJ whole genome shotgun (WGS) entry which is preliminary data.</text>
</comment>
<gene>
    <name evidence="8" type="ORF">P170DRAFT_472848</name>
</gene>
<organism evidence="8 9">
    <name type="scientific">Aspergillus steynii IBT 23096</name>
    <dbReference type="NCBI Taxonomy" id="1392250"/>
    <lineage>
        <taxon>Eukaryota</taxon>
        <taxon>Fungi</taxon>
        <taxon>Dikarya</taxon>
        <taxon>Ascomycota</taxon>
        <taxon>Pezizomycotina</taxon>
        <taxon>Eurotiomycetes</taxon>
        <taxon>Eurotiomycetidae</taxon>
        <taxon>Eurotiales</taxon>
        <taxon>Aspergillaceae</taxon>
        <taxon>Aspergillus</taxon>
        <taxon>Aspergillus subgen. Circumdati</taxon>
    </lineage>
</organism>
<feature type="compositionally biased region" description="Basic and acidic residues" evidence="6">
    <location>
        <begin position="109"/>
        <end position="132"/>
    </location>
</feature>
<proteinExistence type="predicted"/>
<protein>
    <recommendedName>
        <fullName evidence="7">Zn(2)-C6 fungal-type domain-containing protein</fullName>
    </recommendedName>
</protein>
<dbReference type="OrthoDB" id="1393670at2759"/>
<sequence>MLSETDQNPSSTGDAPKLRAACENCRQSKVKCNLGAKNTCIRCLRHGLSCRYRVANRSGKPKGSKNRATLRKLGQLPEGKPALRGSDSGPTDKGLQVIEQCYGGYGMDRSMDHKTREPDSRESLSESPRSQDAHTTLHSCLPFTESTSMEYASSYGDSLPPSGSDPIAAHASMSPTFLQKEFITKGLTSFPLAVHIPSAFQPTCECGEALGFHMNHLRHMVADPLQLRFDQSLQAMQAALAVCREFLQCTGCHKDNTSLLLSVSVLDLTLQLFDYWMSYEYTAGGVDRLPPPGTVPGTASVPVGYGEYELGFEETRQVRRFLLHGRLQQTQEVLRLLKEVIELSSGSSEGLEGSWLQQILRGYETTVESFLQGMMPCICHCHCH</sequence>
<dbReference type="InterPro" id="IPR001138">
    <property type="entry name" value="Zn2Cys6_DnaBD"/>
</dbReference>
<evidence type="ECO:0000256" key="1">
    <source>
        <dbReference type="ARBA" id="ARBA00022833"/>
    </source>
</evidence>
<feature type="region of interest" description="Disordered" evidence="6">
    <location>
        <begin position="107"/>
        <end position="137"/>
    </location>
</feature>
<dbReference type="PROSITE" id="PS00463">
    <property type="entry name" value="ZN2_CY6_FUNGAL_1"/>
    <property type="match status" value="1"/>
</dbReference>
<dbReference type="PANTHER" id="PTHR31069">
    <property type="entry name" value="OLEATE-ACTIVATED TRANSCRIPTION FACTOR 1-RELATED"/>
    <property type="match status" value="1"/>
</dbReference>
<keyword evidence="4" id="KW-0804">Transcription</keyword>
<evidence type="ECO:0000313" key="9">
    <source>
        <dbReference type="Proteomes" id="UP000234275"/>
    </source>
</evidence>
<dbReference type="GO" id="GO:0008270">
    <property type="term" value="F:zinc ion binding"/>
    <property type="evidence" value="ECO:0007669"/>
    <property type="project" value="InterPro"/>
</dbReference>
<keyword evidence="2" id="KW-0805">Transcription regulation</keyword>
<dbReference type="Proteomes" id="UP000234275">
    <property type="component" value="Unassembled WGS sequence"/>
</dbReference>
<dbReference type="CDD" id="cd00067">
    <property type="entry name" value="GAL4"/>
    <property type="match status" value="1"/>
</dbReference>
<dbReference type="GeneID" id="36560685"/>
<reference evidence="8 9" key="1">
    <citation type="submission" date="2016-12" db="EMBL/GenBank/DDBJ databases">
        <title>The genomes of Aspergillus section Nigri reveals drivers in fungal speciation.</title>
        <authorList>
            <consortium name="DOE Joint Genome Institute"/>
            <person name="Vesth T.C."/>
            <person name="Nybo J."/>
            <person name="Theobald S."/>
            <person name="Brandl J."/>
            <person name="Frisvad J.C."/>
            <person name="Nielsen K.F."/>
            <person name="Lyhne E.K."/>
            <person name="Kogle M.E."/>
            <person name="Kuo A."/>
            <person name="Riley R."/>
            <person name="Clum A."/>
            <person name="Nolan M."/>
            <person name="Lipzen A."/>
            <person name="Salamov A."/>
            <person name="Henrissat B."/>
            <person name="Wiebenga A."/>
            <person name="De Vries R.P."/>
            <person name="Grigoriev I.V."/>
            <person name="Mortensen U.H."/>
            <person name="Andersen M.R."/>
            <person name="Baker S.E."/>
        </authorList>
    </citation>
    <scope>NUCLEOTIDE SEQUENCE [LARGE SCALE GENOMIC DNA]</scope>
    <source>
        <strain evidence="8 9">IBT 23096</strain>
    </source>
</reference>
<dbReference type="GO" id="GO:0003677">
    <property type="term" value="F:DNA binding"/>
    <property type="evidence" value="ECO:0007669"/>
    <property type="project" value="UniProtKB-KW"/>
</dbReference>
<dbReference type="InterPro" id="IPR050675">
    <property type="entry name" value="OAF3"/>
</dbReference>
<evidence type="ECO:0000256" key="3">
    <source>
        <dbReference type="ARBA" id="ARBA00023125"/>
    </source>
</evidence>
<dbReference type="SMART" id="SM00066">
    <property type="entry name" value="GAL4"/>
    <property type="match status" value="1"/>
</dbReference>
<evidence type="ECO:0000313" key="8">
    <source>
        <dbReference type="EMBL" id="PLB52965.1"/>
    </source>
</evidence>
<dbReference type="AlphaFoldDB" id="A0A2I2GJA8"/>
<keyword evidence="1" id="KW-0862">Zinc</keyword>
<feature type="domain" description="Zn(2)-C6 fungal-type" evidence="7">
    <location>
        <begin position="21"/>
        <end position="52"/>
    </location>
</feature>
<dbReference type="Pfam" id="PF00172">
    <property type="entry name" value="Zn_clus"/>
    <property type="match status" value="1"/>
</dbReference>
<dbReference type="EMBL" id="MSFO01000002">
    <property type="protein sequence ID" value="PLB52965.1"/>
    <property type="molecule type" value="Genomic_DNA"/>
</dbReference>
<keyword evidence="9" id="KW-1185">Reference proteome</keyword>
<dbReference type="InterPro" id="IPR036864">
    <property type="entry name" value="Zn2-C6_fun-type_DNA-bd_sf"/>
</dbReference>
<dbReference type="GO" id="GO:0009893">
    <property type="term" value="P:positive regulation of metabolic process"/>
    <property type="evidence" value="ECO:0007669"/>
    <property type="project" value="UniProtKB-ARBA"/>
</dbReference>
<dbReference type="PROSITE" id="PS50048">
    <property type="entry name" value="ZN2_CY6_FUNGAL_2"/>
    <property type="match status" value="1"/>
</dbReference>
<feature type="region of interest" description="Disordered" evidence="6">
    <location>
        <begin position="55"/>
        <end position="94"/>
    </location>
</feature>
<name>A0A2I2GJA8_9EURO</name>
<evidence type="ECO:0000256" key="4">
    <source>
        <dbReference type="ARBA" id="ARBA00023163"/>
    </source>
</evidence>
<dbReference type="SUPFAM" id="SSF57701">
    <property type="entry name" value="Zn2/Cys6 DNA-binding domain"/>
    <property type="match status" value="1"/>
</dbReference>
<evidence type="ECO:0000256" key="2">
    <source>
        <dbReference type="ARBA" id="ARBA00023015"/>
    </source>
</evidence>
<evidence type="ECO:0000259" key="7">
    <source>
        <dbReference type="PROSITE" id="PS50048"/>
    </source>
</evidence>
<evidence type="ECO:0000256" key="5">
    <source>
        <dbReference type="ARBA" id="ARBA00023242"/>
    </source>
</evidence>
<feature type="compositionally biased region" description="Basic residues" evidence="6">
    <location>
        <begin position="59"/>
        <end position="70"/>
    </location>
</feature>
<accession>A0A2I2GJA8</accession>
<keyword evidence="3" id="KW-0238">DNA-binding</keyword>
<dbReference type="PANTHER" id="PTHR31069:SF31">
    <property type="entry name" value="MONODICTYPHENONE CLUSTER TRANSCRIPTION FACTOR-RELATED"/>
    <property type="match status" value="1"/>
</dbReference>
<dbReference type="RefSeq" id="XP_024708267.1">
    <property type="nucleotide sequence ID" value="XM_024852987.1"/>
</dbReference>
<evidence type="ECO:0000256" key="6">
    <source>
        <dbReference type="SAM" id="MobiDB-lite"/>
    </source>
</evidence>